<proteinExistence type="predicted"/>
<dbReference type="EMBL" id="JAUSRD010000017">
    <property type="protein sequence ID" value="MDP9896335.1"/>
    <property type="molecule type" value="Genomic_DNA"/>
</dbReference>
<protein>
    <submittedName>
        <fullName evidence="1">Uncharacterized protein</fullName>
    </submittedName>
</protein>
<evidence type="ECO:0000313" key="1">
    <source>
        <dbReference type="EMBL" id="MDP9896335.1"/>
    </source>
</evidence>
<organism evidence="1 2">
    <name type="scientific">Variovorax boronicumulans</name>
    <dbReference type="NCBI Taxonomy" id="436515"/>
    <lineage>
        <taxon>Bacteria</taxon>
        <taxon>Pseudomonadati</taxon>
        <taxon>Pseudomonadota</taxon>
        <taxon>Betaproteobacteria</taxon>
        <taxon>Burkholderiales</taxon>
        <taxon>Comamonadaceae</taxon>
        <taxon>Variovorax</taxon>
    </lineage>
</organism>
<dbReference type="Proteomes" id="UP001242045">
    <property type="component" value="Unassembled WGS sequence"/>
</dbReference>
<sequence length="176" mass="20183">MAISTAILLGLRFLEYRKQSMENLFSSIENAIKEKYGDLESPDYSFLAKEEEKNPYAEFVRWVEAQGFAATNDTDFNTDVSFHYRFEKNDKTYIVRMSLVGRFSVFARIDGDGIALIHEDEASDPLAVEILEGLKKYGIPCLDEETISRRYPISLIDLEEGEATVFNALFSTDNYR</sequence>
<comment type="caution">
    <text evidence="1">The sequence shown here is derived from an EMBL/GenBank/DDBJ whole genome shotgun (WGS) entry which is preliminary data.</text>
</comment>
<gene>
    <name evidence="1" type="ORF">J2W31_005470</name>
</gene>
<dbReference type="AlphaFoldDB" id="A0AAW8D1A1"/>
<dbReference type="RefSeq" id="WP_307686689.1">
    <property type="nucleotide sequence ID" value="NZ_JAUSRD010000017.1"/>
</dbReference>
<name>A0AAW8D1A1_9BURK</name>
<reference evidence="1" key="1">
    <citation type="submission" date="2023-07" db="EMBL/GenBank/DDBJ databases">
        <title>Sorghum-associated microbial communities from plants grown in Nebraska, USA.</title>
        <authorList>
            <person name="Schachtman D."/>
        </authorList>
    </citation>
    <scope>NUCLEOTIDE SEQUENCE</scope>
    <source>
        <strain evidence="1">DS3754</strain>
    </source>
</reference>
<evidence type="ECO:0000313" key="2">
    <source>
        <dbReference type="Proteomes" id="UP001242045"/>
    </source>
</evidence>
<accession>A0AAW8D1A1</accession>